<feature type="domain" description="HTH araC/xylS-type" evidence="4">
    <location>
        <begin position="172"/>
        <end position="253"/>
    </location>
</feature>
<evidence type="ECO:0000256" key="3">
    <source>
        <dbReference type="ARBA" id="ARBA00023163"/>
    </source>
</evidence>
<dbReference type="SMART" id="SM00342">
    <property type="entry name" value="HTH_ARAC"/>
    <property type="match status" value="1"/>
</dbReference>
<evidence type="ECO:0000256" key="1">
    <source>
        <dbReference type="ARBA" id="ARBA00023015"/>
    </source>
</evidence>
<dbReference type="GeneID" id="88808268"/>
<keyword evidence="3" id="KW-0804">Transcription</keyword>
<dbReference type="GO" id="GO:0043565">
    <property type="term" value="F:sequence-specific DNA binding"/>
    <property type="evidence" value="ECO:0007669"/>
    <property type="project" value="InterPro"/>
</dbReference>
<dbReference type="Gene3D" id="1.10.10.60">
    <property type="entry name" value="Homeodomain-like"/>
    <property type="match status" value="2"/>
</dbReference>
<dbReference type="InterPro" id="IPR009057">
    <property type="entry name" value="Homeodomain-like_sf"/>
</dbReference>
<name>A0A329WWC9_9GAMM</name>
<dbReference type="Pfam" id="PF02311">
    <property type="entry name" value="AraC_binding"/>
    <property type="match status" value="1"/>
</dbReference>
<evidence type="ECO:0000256" key="2">
    <source>
        <dbReference type="ARBA" id="ARBA00023125"/>
    </source>
</evidence>
<dbReference type="CDD" id="cd06124">
    <property type="entry name" value="cupin_NimR-like_N"/>
    <property type="match status" value="1"/>
</dbReference>
<protein>
    <submittedName>
        <fullName evidence="5">AraC family transcriptional regulator</fullName>
    </submittedName>
</protein>
<dbReference type="EMBL" id="NSCM01000060">
    <property type="protein sequence ID" value="RAX07473.1"/>
    <property type="molecule type" value="Genomic_DNA"/>
</dbReference>
<proteinExistence type="predicted"/>
<sequence length="257" mass="29137">MTWLNAQDAFDPDSFDNSVLGIAAELAQHDSGPHWHRMGQLLFSQRGCMRIILNESICMLPPGRIAWIPPRLEHRVQVSGVVGYRSVYLDRSHYPSLPECLEVLTASSLLREVLERIAIAKFDTNWQHGATANILAVCLDEIQQAPRELTLLPLPSDRRLRNLADMVTVPPLYELASYIGASEKTISRIFQRETGLNYQQWRQQWRLIKAIELLAEGYGQSDVASQLAFSSDSAFTTFFKNMVGSPPRTYMAIRYVV</sequence>
<evidence type="ECO:0000313" key="6">
    <source>
        <dbReference type="Proteomes" id="UP000250919"/>
    </source>
</evidence>
<gene>
    <name evidence="5" type="ORF">CKY02_20905</name>
</gene>
<dbReference type="InterPro" id="IPR003313">
    <property type="entry name" value="AraC-bd"/>
</dbReference>
<dbReference type="SUPFAM" id="SSF46689">
    <property type="entry name" value="Homeodomain-like"/>
    <property type="match status" value="1"/>
</dbReference>
<dbReference type="Pfam" id="PF12833">
    <property type="entry name" value="HTH_18"/>
    <property type="match status" value="1"/>
</dbReference>
<dbReference type="InterPro" id="IPR018060">
    <property type="entry name" value="HTH_AraC"/>
</dbReference>
<comment type="caution">
    <text evidence="5">The sequence shown here is derived from an EMBL/GenBank/DDBJ whole genome shotgun (WGS) entry which is preliminary data.</text>
</comment>
<dbReference type="Gene3D" id="2.60.120.10">
    <property type="entry name" value="Jelly Rolls"/>
    <property type="match status" value="1"/>
</dbReference>
<dbReference type="SUPFAM" id="SSF51182">
    <property type="entry name" value="RmlC-like cupins"/>
    <property type="match status" value="1"/>
</dbReference>
<evidence type="ECO:0000313" key="5">
    <source>
        <dbReference type="EMBL" id="RAX07473.1"/>
    </source>
</evidence>
<dbReference type="InterPro" id="IPR011051">
    <property type="entry name" value="RmlC_Cupin_sf"/>
</dbReference>
<keyword evidence="2" id="KW-0238">DNA-binding</keyword>
<organism evidence="5 6">
    <name type="scientific">Photorhabdus bodei</name>
    <dbReference type="NCBI Taxonomy" id="2029681"/>
    <lineage>
        <taxon>Bacteria</taxon>
        <taxon>Pseudomonadati</taxon>
        <taxon>Pseudomonadota</taxon>
        <taxon>Gammaproteobacteria</taxon>
        <taxon>Enterobacterales</taxon>
        <taxon>Morganellaceae</taxon>
        <taxon>Photorhabdus</taxon>
    </lineage>
</organism>
<reference evidence="5 6" key="1">
    <citation type="journal article" date="2018" name="Int. J. Syst. Evol. Microbiol.">
        <title>Whole-genome-based revisit of Photorhabdus phylogeny: proposal for the elevation of most Photorhabdus subspecies to the species level and description of one novel species Photorhabdus bodei sp. nov., and one novel subspecies Photorhabdus laumondii subsp. clarkei subsp. nov.</title>
        <authorList>
            <person name="Machado R.A.R."/>
            <person name="Wuthrich D."/>
            <person name="Kuhnert P."/>
            <person name="Arce C.C.M."/>
            <person name="Thonen L."/>
            <person name="Ruiz C."/>
            <person name="Zhang X."/>
            <person name="Robert C.A.M."/>
            <person name="Karimi J."/>
            <person name="Kamali S."/>
            <person name="Ma J."/>
            <person name="Bruggmann R."/>
            <person name="Erb M."/>
        </authorList>
    </citation>
    <scope>NUCLEOTIDE SEQUENCE [LARGE SCALE GENOMIC DNA]</scope>
    <source>
        <strain evidence="5 6">LJ24-63</strain>
    </source>
</reference>
<dbReference type="AlphaFoldDB" id="A0A329WWC9"/>
<dbReference type="GO" id="GO:0003700">
    <property type="term" value="F:DNA-binding transcription factor activity"/>
    <property type="evidence" value="ECO:0007669"/>
    <property type="project" value="InterPro"/>
</dbReference>
<keyword evidence="1" id="KW-0805">Transcription regulation</keyword>
<dbReference type="PROSITE" id="PS01124">
    <property type="entry name" value="HTH_ARAC_FAMILY_2"/>
    <property type="match status" value="1"/>
</dbReference>
<dbReference type="Proteomes" id="UP000250919">
    <property type="component" value="Unassembled WGS sequence"/>
</dbReference>
<dbReference type="PANTHER" id="PTHR11019">
    <property type="entry name" value="HTH-TYPE TRANSCRIPTIONAL REGULATOR NIMR"/>
    <property type="match status" value="1"/>
</dbReference>
<dbReference type="RefSeq" id="WP_112896790.1">
    <property type="nucleotide sequence ID" value="NZ_CAWNYH010000060.1"/>
</dbReference>
<dbReference type="InterPro" id="IPR014710">
    <property type="entry name" value="RmlC-like_jellyroll"/>
</dbReference>
<dbReference type="PANTHER" id="PTHR11019:SF159">
    <property type="entry name" value="TRANSCRIPTIONAL REGULATOR-RELATED"/>
    <property type="match status" value="1"/>
</dbReference>
<accession>A0A329WWC9</accession>
<evidence type="ECO:0000259" key="4">
    <source>
        <dbReference type="PROSITE" id="PS01124"/>
    </source>
</evidence>